<feature type="chain" id="PRO_5017362395" description="Argininosuccinate lyase" evidence="1">
    <location>
        <begin position="23"/>
        <end position="107"/>
    </location>
</feature>
<accession>A0A1I3T2M2</accession>
<keyword evidence="3" id="KW-1185">Reference proteome</keyword>
<name>A0A1I3T2M2_9HYPH</name>
<feature type="signal peptide" evidence="1">
    <location>
        <begin position="1"/>
        <end position="22"/>
    </location>
</feature>
<dbReference type="Proteomes" id="UP000242763">
    <property type="component" value="Unassembled WGS sequence"/>
</dbReference>
<evidence type="ECO:0000313" key="3">
    <source>
        <dbReference type="Proteomes" id="UP000242763"/>
    </source>
</evidence>
<organism evidence="2 3">
    <name type="scientific">Aquamicrobium aerolatum DSM 21857</name>
    <dbReference type="NCBI Taxonomy" id="1121003"/>
    <lineage>
        <taxon>Bacteria</taxon>
        <taxon>Pseudomonadati</taxon>
        <taxon>Pseudomonadota</taxon>
        <taxon>Alphaproteobacteria</taxon>
        <taxon>Hyphomicrobiales</taxon>
        <taxon>Phyllobacteriaceae</taxon>
        <taxon>Aerobium</taxon>
    </lineage>
</organism>
<dbReference type="OrthoDB" id="4736977at2"/>
<reference evidence="3" key="1">
    <citation type="submission" date="2016-10" db="EMBL/GenBank/DDBJ databases">
        <authorList>
            <person name="Varghese N."/>
            <person name="Submissions S."/>
        </authorList>
    </citation>
    <scope>NUCLEOTIDE SEQUENCE [LARGE SCALE GENOMIC DNA]</scope>
    <source>
        <strain evidence="3">DSM 21857</strain>
    </source>
</reference>
<keyword evidence="1" id="KW-0732">Signal</keyword>
<sequence length="107" mass="11828">MFNFKNIFIAAAALSFSTAAYADDLVFKFINKSDFVVTELYTSPSNVSEWEEDILGRDVLGSGESVNVTIADGRRACEYDLRIVFDDGDVLEDTTDLCETASYTVSN</sequence>
<evidence type="ECO:0000313" key="2">
    <source>
        <dbReference type="EMBL" id="SFJ64439.1"/>
    </source>
</evidence>
<dbReference type="AlphaFoldDB" id="A0A1I3T2M2"/>
<protein>
    <recommendedName>
        <fullName evidence="4">Argininosuccinate lyase</fullName>
    </recommendedName>
</protein>
<evidence type="ECO:0008006" key="4">
    <source>
        <dbReference type="Google" id="ProtNLM"/>
    </source>
</evidence>
<evidence type="ECO:0000256" key="1">
    <source>
        <dbReference type="SAM" id="SignalP"/>
    </source>
</evidence>
<dbReference type="RefSeq" id="WP_091525117.1">
    <property type="nucleotide sequence ID" value="NZ_FORF01000039.1"/>
</dbReference>
<proteinExistence type="predicted"/>
<gene>
    <name evidence="2" type="ORF">SAMN03080618_03536</name>
</gene>
<dbReference type="EMBL" id="FORF01000039">
    <property type="protein sequence ID" value="SFJ64439.1"/>
    <property type="molecule type" value="Genomic_DNA"/>
</dbReference>